<feature type="binding site" evidence="11">
    <location>
        <position position="58"/>
    </location>
    <ligand>
        <name>substrate</name>
    </ligand>
</feature>
<dbReference type="Pfam" id="PF01202">
    <property type="entry name" value="SKI"/>
    <property type="match status" value="1"/>
</dbReference>
<keyword evidence="11" id="KW-0479">Metal-binding</keyword>
<dbReference type="EMBL" id="JAGSOG010000432">
    <property type="protein sequence ID" value="MBR7839364.1"/>
    <property type="molecule type" value="Genomic_DNA"/>
</dbReference>
<reference evidence="12" key="1">
    <citation type="submission" date="2021-04" db="EMBL/GenBank/DDBJ databases">
        <title>Genome based classification of Actinospica acidithermotolerans sp. nov., an actinobacterium isolated from an Indonesian hot spring.</title>
        <authorList>
            <person name="Kusuma A.B."/>
            <person name="Putra K.E."/>
            <person name="Nafisah S."/>
            <person name="Loh J."/>
            <person name="Nouioui I."/>
            <person name="Goodfellow M."/>
        </authorList>
    </citation>
    <scope>NUCLEOTIDE SEQUENCE</scope>
    <source>
        <strain evidence="12">CSCA 57</strain>
    </source>
</reference>
<name>A0A941F0M6_9ACTN</name>
<comment type="pathway">
    <text evidence="1 11">Metabolic intermediate biosynthesis; chorismate biosynthesis; chorismate from D-erythrose 4-phosphate and phosphoenolpyruvate: step 5/7.</text>
</comment>
<organism evidence="12 13">
    <name type="scientific">Actinospica durhamensis</name>
    <dbReference type="NCBI Taxonomy" id="1508375"/>
    <lineage>
        <taxon>Bacteria</taxon>
        <taxon>Bacillati</taxon>
        <taxon>Actinomycetota</taxon>
        <taxon>Actinomycetes</taxon>
        <taxon>Catenulisporales</taxon>
        <taxon>Actinospicaceae</taxon>
        <taxon>Actinospica</taxon>
    </lineage>
</organism>
<dbReference type="EC" id="2.7.1.71" evidence="3 11"/>
<dbReference type="GO" id="GO:0008652">
    <property type="term" value="P:amino acid biosynthetic process"/>
    <property type="evidence" value="ECO:0007669"/>
    <property type="project" value="UniProtKB-KW"/>
</dbReference>
<comment type="caution">
    <text evidence="12">The sequence shown here is derived from an EMBL/GenBank/DDBJ whole genome shotgun (WGS) entry which is preliminary data.</text>
</comment>
<gene>
    <name evidence="11" type="primary">aroK</name>
    <name evidence="12" type="ORF">KDL01_39255</name>
</gene>
<comment type="catalytic activity">
    <reaction evidence="10 11">
        <text>shikimate + ATP = 3-phosphoshikimate + ADP + H(+)</text>
        <dbReference type="Rhea" id="RHEA:13121"/>
        <dbReference type="ChEBI" id="CHEBI:15378"/>
        <dbReference type="ChEBI" id="CHEBI:30616"/>
        <dbReference type="ChEBI" id="CHEBI:36208"/>
        <dbReference type="ChEBI" id="CHEBI:145989"/>
        <dbReference type="ChEBI" id="CHEBI:456216"/>
        <dbReference type="EC" id="2.7.1.71"/>
    </reaction>
</comment>
<dbReference type="GO" id="GO:0005524">
    <property type="term" value="F:ATP binding"/>
    <property type="evidence" value="ECO:0007669"/>
    <property type="project" value="UniProtKB-UniRule"/>
</dbReference>
<evidence type="ECO:0000256" key="7">
    <source>
        <dbReference type="ARBA" id="ARBA00022777"/>
    </source>
</evidence>
<keyword evidence="13" id="KW-1185">Reference proteome</keyword>
<evidence type="ECO:0000256" key="8">
    <source>
        <dbReference type="ARBA" id="ARBA00022840"/>
    </source>
</evidence>
<dbReference type="GO" id="GO:0009073">
    <property type="term" value="P:aromatic amino acid family biosynthetic process"/>
    <property type="evidence" value="ECO:0007669"/>
    <property type="project" value="UniProtKB-KW"/>
</dbReference>
<feature type="binding site" evidence="11">
    <location>
        <position position="117"/>
    </location>
    <ligand>
        <name>ATP</name>
        <dbReference type="ChEBI" id="CHEBI:30616"/>
    </ligand>
</feature>
<dbReference type="CDD" id="cd00464">
    <property type="entry name" value="SK"/>
    <property type="match status" value="1"/>
</dbReference>
<dbReference type="Proteomes" id="UP000675781">
    <property type="component" value="Unassembled WGS sequence"/>
</dbReference>
<evidence type="ECO:0000256" key="9">
    <source>
        <dbReference type="ARBA" id="ARBA00023141"/>
    </source>
</evidence>
<comment type="subunit">
    <text evidence="11">Monomer.</text>
</comment>
<dbReference type="InterPro" id="IPR027417">
    <property type="entry name" value="P-loop_NTPase"/>
</dbReference>
<feature type="binding site" evidence="11">
    <location>
        <position position="34"/>
    </location>
    <ligand>
        <name>substrate</name>
    </ligand>
</feature>
<comment type="function">
    <text evidence="11">Catalyzes the specific phosphorylation of the 3-hydroxyl group of shikimic acid using ATP as a cosubstrate.</text>
</comment>
<dbReference type="GO" id="GO:0004765">
    <property type="term" value="F:shikimate kinase activity"/>
    <property type="evidence" value="ECO:0007669"/>
    <property type="project" value="UniProtKB-UniRule"/>
</dbReference>
<dbReference type="SUPFAM" id="SSF52540">
    <property type="entry name" value="P-loop containing nucleoside triphosphate hydrolases"/>
    <property type="match status" value="1"/>
</dbReference>
<feature type="binding site" evidence="11">
    <location>
        <begin position="12"/>
        <end position="17"/>
    </location>
    <ligand>
        <name>ATP</name>
        <dbReference type="ChEBI" id="CHEBI:30616"/>
    </ligand>
</feature>
<comment type="cofactor">
    <cofactor evidence="11">
        <name>Mg(2+)</name>
        <dbReference type="ChEBI" id="CHEBI:18420"/>
    </cofactor>
    <text evidence="11">Binds 1 Mg(2+) ion per subunit.</text>
</comment>
<dbReference type="Gene3D" id="3.40.50.300">
    <property type="entry name" value="P-loop containing nucleotide triphosphate hydrolases"/>
    <property type="match status" value="1"/>
</dbReference>
<evidence type="ECO:0000256" key="3">
    <source>
        <dbReference type="ARBA" id="ARBA00012154"/>
    </source>
</evidence>
<evidence type="ECO:0000256" key="6">
    <source>
        <dbReference type="ARBA" id="ARBA00022741"/>
    </source>
</evidence>
<proteinExistence type="inferred from homology"/>
<feature type="binding site" evidence="11">
    <location>
        <position position="80"/>
    </location>
    <ligand>
        <name>substrate</name>
    </ligand>
</feature>
<keyword evidence="5 11" id="KW-0808">Transferase</keyword>
<comment type="caution">
    <text evidence="11">Lacks conserved residue(s) required for the propagation of feature annotation.</text>
</comment>
<comment type="subcellular location">
    <subcellularLocation>
        <location evidence="11">Cytoplasm</location>
    </subcellularLocation>
</comment>
<evidence type="ECO:0000313" key="13">
    <source>
        <dbReference type="Proteomes" id="UP000675781"/>
    </source>
</evidence>
<evidence type="ECO:0000256" key="1">
    <source>
        <dbReference type="ARBA" id="ARBA00004842"/>
    </source>
</evidence>
<keyword evidence="4 11" id="KW-0028">Amino-acid biosynthesis</keyword>
<sequence length="174" mass="19221">MRPVAVLVGPPGSGKSTVGAALAERLEVSLRDTDHDVEALTGCAIADLFVERGEEYFRELESEAVRAALESHSGVLSLGGGAILRRETRLALAAHYVVWLDVSVHSAVKRLEMNVPRPLLLGNVHSKFIELHRAREPFYREVASSRIDTSDLTVEEIVDRLYEQIRHPAKESEA</sequence>
<feature type="binding site" evidence="11">
    <location>
        <position position="135"/>
    </location>
    <ligand>
        <name>substrate</name>
    </ligand>
</feature>
<dbReference type="PANTHER" id="PTHR21087">
    <property type="entry name" value="SHIKIMATE KINASE"/>
    <property type="match status" value="1"/>
</dbReference>
<accession>A0A941F0M6</accession>
<dbReference type="GO" id="GO:0000287">
    <property type="term" value="F:magnesium ion binding"/>
    <property type="evidence" value="ECO:0007669"/>
    <property type="project" value="UniProtKB-UniRule"/>
</dbReference>
<dbReference type="PROSITE" id="PS01128">
    <property type="entry name" value="SHIKIMATE_KINASE"/>
    <property type="match status" value="1"/>
</dbReference>
<dbReference type="AlphaFoldDB" id="A0A941F0M6"/>
<evidence type="ECO:0000256" key="2">
    <source>
        <dbReference type="ARBA" id="ARBA00006997"/>
    </source>
</evidence>
<dbReference type="InterPro" id="IPR023000">
    <property type="entry name" value="Shikimate_kinase_CS"/>
</dbReference>
<evidence type="ECO:0000313" key="12">
    <source>
        <dbReference type="EMBL" id="MBR7839364.1"/>
    </source>
</evidence>
<keyword evidence="7 11" id="KW-0418">Kinase</keyword>
<keyword evidence="11" id="KW-0963">Cytoplasm</keyword>
<dbReference type="GO" id="GO:0009423">
    <property type="term" value="P:chorismate biosynthetic process"/>
    <property type="evidence" value="ECO:0007669"/>
    <property type="project" value="UniProtKB-UniRule"/>
</dbReference>
<dbReference type="InterPro" id="IPR031322">
    <property type="entry name" value="Shikimate/glucono_kinase"/>
</dbReference>
<evidence type="ECO:0000256" key="5">
    <source>
        <dbReference type="ARBA" id="ARBA00022679"/>
    </source>
</evidence>
<dbReference type="HAMAP" id="MF_00109">
    <property type="entry name" value="Shikimate_kinase"/>
    <property type="match status" value="1"/>
</dbReference>
<comment type="similarity">
    <text evidence="2 11">Belongs to the shikimate kinase family.</text>
</comment>
<keyword evidence="8 11" id="KW-0067">ATP-binding</keyword>
<protein>
    <recommendedName>
        <fullName evidence="3 11">Shikimate kinase</fullName>
        <shortName evidence="11">SK</shortName>
        <ecNumber evidence="3 11">2.7.1.71</ecNumber>
    </recommendedName>
</protein>
<evidence type="ECO:0000256" key="11">
    <source>
        <dbReference type="HAMAP-Rule" id="MF_00109"/>
    </source>
</evidence>
<evidence type="ECO:0000256" key="4">
    <source>
        <dbReference type="ARBA" id="ARBA00022605"/>
    </source>
</evidence>
<evidence type="ECO:0000256" key="10">
    <source>
        <dbReference type="ARBA" id="ARBA00048567"/>
    </source>
</evidence>
<dbReference type="PRINTS" id="PR01100">
    <property type="entry name" value="SHIKIMTKNASE"/>
</dbReference>
<keyword evidence="9 11" id="KW-0057">Aromatic amino acid biosynthesis</keyword>
<dbReference type="GO" id="GO:0005829">
    <property type="term" value="C:cytosol"/>
    <property type="evidence" value="ECO:0007669"/>
    <property type="project" value="TreeGrafter"/>
</dbReference>
<keyword evidence="6 11" id="KW-0547">Nucleotide-binding</keyword>
<keyword evidence="11" id="KW-0460">Magnesium</keyword>
<feature type="binding site" evidence="11">
    <location>
        <position position="16"/>
    </location>
    <ligand>
        <name>Mg(2+)</name>
        <dbReference type="ChEBI" id="CHEBI:18420"/>
    </ligand>
</feature>
<dbReference type="PANTHER" id="PTHR21087:SF16">
    <property type="entry name" value="SHIKIMATE KINASE 1, CHLOROPLASTIC"/>
    <property type="match status" value="1"/>
</dbReference>
<dbReference type="InterPro" id="IPR000623">
    <property type="entry name" value="Shikimate_kinase/TSH1"/>
</dbReference>